<dbReference type="InterPro" id="IPR045854">
    <property type="entry name" value="NO2/SO3_Rdtase_4Fe4S_sf"/>
</dbReference>
<dbReference type="Gene3D" id="1.10.287.110">
    <property type="entry name" value="DnaJ domain"/>
    <property type="match status" value="1"/>
</dbReference>
<keyword evidence="13" id="KW-1185">Reference proteome</keyword>
<feature type="domain" description="J" evidence="11">
    <location>
        <begin position="547"/>
        <end position="644"/>
    </location>
</feature>
<dbReference type="SMART" id="SM00271">
    <property type="entry name" value="DnaJ"/>
    <property type="match status" value="1"/>
</dbReference>
<keyword evidence="9" id="KW-1133">Transmembrane helix</keyword>
<dbReference type="GO" id="GO:0046872">
    <property type="term" value="F:metal ion binding"/>
    <property type="evidence" value="ECO:0007669"/>
    <property type="project" value="UniProtKB-KW"/>
</dbReference>
<keyword evidence="5" id="KW-0408">Iron</keyword>
<feature type="repeat" description="ANK" evidence="8">
    <location>
        <begin position="709"/>
        <end position="741"/>
    </location>
</feature>
<keyword evidence="3" id="KW-0479">Metal-binding</keyword>
<dbReference type="PROSITE" id="PS50088">
    <property type="entry name" value="ANK_REPEAT"/>
    <property type="match status" value="3"/>
</dbReference>
<evidence type="ECO:0000256" key="10">
    <source>
        <dbReference type="SAM" id="SignalP"/>
    </source>
</evidence>
<dbReference type="PRINTS" id="PR00625">
    <property type="entry name" value="JDOMAIN"/>
</dbReference>
<evidence type="ECO:0000256" key="8">
    <source>
        <dbReference type="PROSITE-ProRule" id="PRU00023"/>
    </source>
</evidence>
<dbReference type="EMBL" id="CAKXAJ010007913">
    <property type="protein sequence ID" value="CAH2210604.1"/>
    <property type="molecule type" value="Genomic_DNA"/>
</dbReference>
<keyword evidence="4" id="KW-0560">Oxidoreductase</keyword>
<evidence type="ECO:0000256" key="4">
    <source>
        <dbReference type="ARBA" id="ARBA00023002"/>
    </source>
</evidence>
<dbReference type="Pfam" id="PF00023">
    <property type="entry name" value="Ank"/>
    <property type="match status" value="1"/>
</dbReference>
<evidence type="ECO:0000259" key="11">
    <source>
        <dbReference type="PROSITE" id="PS50076"/>
    </source>
</evidence>
<dbReference type="NCBIfam" id="TIGR00612">
    <property type="entry name" value="ispG_gcpE"/>
    <property type="match status" value="1"/>
</dbReference>
<dbReference type="InterPro" id="IPR036770">
    <property type="entry name" value="Ankyrin_rpt-contain_sf"/>
</dbReference>
<organism evidence="12 13">
    <name type="scientific">Pararge aegeria aegeria</name>
    <dbReference type="NCBI Taxonomy" id="348720"/>
    <lineage>
        <taxon>Eukaryota</taxon>
        <taxon>Metazoa</taxon>
        <taxon>Ecdysozoa</taxon>
        <taxon>Arthropoda</taxon>
        <taxon>Hexapoda</taxon>
        <taxon>Insecta</taxon>
        <taxon>Pterygota</taxon>
        <taxon>Neoptera</taxon>
        <taxon>Endopterygota</taxon>
        <taxon>Lepidoptera</taxon>
        <taxon>Glossata</taxon>
        <taxon>Ditrysia</taxon>
        <taxon>Papilionoidea</taxon>
        <taxon>Nymphalidae</taxon>
        <taxon>Satyrinae</taxon>
        <taxon>Satyrini</taxon>
        <taxon>Parargina</taxon>
        <taxon>Pararge</taxon>
    </lineage>
</organism>
<dbReference type="GO" id="GO:0016114">
    <property type="term" value="P:terpenoid biosynthetic process"/>
    <property type="evidence" value="ECO:0007669"/>
    <property type="project" value="InterPro"/>
</dbReference>
<proteinExistence type="inferred from homology"/>
<comment type="cofactor">
    <cofactor evidence="1">
        <name>[4Fe-4S] cluster</name>
        <dbReference type="ChEBI" id="CHEBI:49883"/>
    </cofactor>
</comment>
<dbReference type="PROSITE" id="PS50076">
    <property type="entry name" value="DNAJ_2"/>
    <property type="match status" value="1"/>
</dbReference>
<dbReference type="InterPro" id="IPR036869">
    <property type="entry name" value="J_dom_sf"/>
</dbReference>
<keyword evidence="9" id="KW-0472">Membrane</keyword>
<dbReference type="Pfam" id="PF04551">
    <property type="entry name" value="GcpE"/>
    <property type="match status" value="1"/>
</dbReference>
<dbReference type="SUPFAM" id="SSF46565">
    <property type="entry name" value="Chaperone J-domain"/>
    <property type="match status" value="1"/>
</dbReference>
<dbReference type="Proteomes" id="UP000838756">
    <property type="component" value="Unassembled WGS sequence"/>
</dbReference>
<evidence type="ECO:0000256" key="7">
    <source>
        <dbReference type="ARBA" id="ARBA00023229"/>
    </source>
</evidence>
<dbReference type="AlphaFoldDB" id="A0A8S4QN84"/>
<dbReference type="FunFam" id="3.30.413.10:FF:000012">
    <property type="entry name" value="4-hydroxy-3-methylbut-2-en-1-yl diphosphate synthase (flavodoxin)"/>
    <property type="match status" value="1"/>
</dbReference>
<evidence type="ECO:0000313" key="12">
    <source>
        <dbReference type="EMBL" id="CAH2210604.1"/>
    </source>
</evidence>
<keyword evidence="8" id="KW-0040">ANK repeat</keyword>
<gene>
    <name evidence="12" type="primary">jg7780</name>
    <name evidence="12" type="ORF">PAEG_LOCUS2494</name>
</gene>
<evidence type="ECO:0000256" key="5">
    <source>
        <dbReference type="ARBA" id="ARBA00023004"/>
    </source>
</evidence>
<feature type="repeat" description="ANK" evidence="8">
    <location>
        <begin position="775"/>
        <end position="810"/>
    </location>
</feature>
<feature type="chain" id="PRO_5035720464" evidence="10">
    <location>
        <begin position="28"/>
        <end position="929"/>
    </location>
</feature>
<dbReference type="NCBIfam" id="NF038243">
    <property type="entry name" value="TRP75_fam_Nterm"/>
    <property type="match status" value="1"/>
</dbReference>
<comment type="caution">
    <text evidence="12">The sequence shown here is derived from an EMBL/GenBank/DDBJ whole genome shotgun (WGS) entry which is preliminary data.</text>
</comment>
<dbReference type="Gene3D" id="3.30.413.10">
    <property type="entry name" value="Sulfite Reductase Hemoprotein, domain 1"/>
    <property type="match status" value="1"/>
</dbReference>
<reference evidence="12" key="1">
    <citation type="submission" date="2022-03" db="EMBL/GenBank/DDBJ databases">
        <authorList>
            <person name="Lindestad O."/>
        </authorList>
    </citation>
    <scope>NUCLEOTIDE SEQUENCE</scope>
</reference>
<evidence type="ECO:0000256" key="9">
    <source>
        <dbReference type="SAM" id="Phobius"/>
    </source>
</evidence>
<dbReference type="GO" id="GO:0046429">
    <property type="term" value="F:4-hydroxy-3-methylbut-2-en-1-yl diphosphate synthase activity (ferredoxin)"/>
    <property type="evidence" value="ECO:0007669"/>
    <property type="project" value="InterPro"/>
</dbReference>
<dbReference type="InterPro" id="IPR058578">
    <property type="entry name" value="IspG_TIM"/>
</dbReference>
<dbReference type="Pfam" id="PF00226">
    <property type="entry name" value="DnaJ"/>
    <property type="match status" value="1"/>
</dbReference>
<dbReference type="SUPFAM" id="SSF48403">
    <property type="entry name" value="Ankyrin repeat"/>
    <property type="match status" value="1"/>
</dbReference>
<keyword evidence="10" id="KW-0732">Signal</keyword>
<evidence type="ECO:0000256" key="2">
    <source>
        <dbReference type="ARBA" id="ARBA00022485"/>
    </source>
</evidence>
<dbReference type="SMART" id="SM00248">
    <property type="entry name" value="ANK"/>
    <property type="match status" value="4"/>
</dbReference>
<keyword evidence="7" id="KW-0414">Isoprene biosynthesis</keyword>
<evidence type="ECO:0000256" key="6">
    <source>
        <dbReference type="ARBA" id="ARBA00023014"/>
    </source>
</evidence>
<dbReference type="InterPro" id="IPR001623">
    <property type="entry name" value="DnaJ_domain"/>
</dbReference>
<accession>A0A8S4QN84</accession>
<sequence length="929" mass="103968">MLKIFSKVLFILILLVSSFFTVHNVEAKSKVKFSKRYIPPGNPGGANFHADEDFAESYKLYEKRRELLKKKKLQDLAMNKEDLIKKLKEKKIASLDNEPNNVGACIVEDGEDAMINQHGINLARLKGAVFIDQEPVSQYENRDLTLSDDAYESSPVSRHKTHTVKVGQVKIGGNNPIVVQSMALGAHIDSDNIKSSAQKYAKEVIELAHAGSELVRIALNSEEVAKAIPYIVEEINKEGFDGKILVGCGQYELYRLIQDYPDNIKILGKIRINPGNIGFGDKRDEKFEKIIEYAITHDLPVRIGVNWGSLDKYLSQKLMDENSLSSNPKTSDVILRKTLVMSALGSAKKAEKIGLNAEKIIISCKVSRVQDLILVYTALAKSSNYALHLGLTEAGMGNKGVVNTTAGLTYLLQNGIGDTIRASLTQRPGESRTNEVVVCQEILQSIGLCYFNPQVSSCPGCGRTSSDRFRILTEEVNGYIKTHMPVWKKKNPGVEYMKVAVMGCIVNGPGESKHANLGISLPGYGEKPVSAVYKDGKYFKTLQGRKEALKILGFQSSDAPSEQEIKSAYRKLALKYHPDKHSGKNEVVKKQNEEKFKQLGSAYEFLTKESIEEVTNLTDENLNEINSPGDLRFYLSRALYNQDIKFLEKLFSKFKSSKDGRFGDYINEKLIYIYFPLSIALMQAKDSRNYSILKLLLENGADPNIKLLHNEASLYYCRVIDDSRIVELLLQYGADSNMLDKNGKNPLFKAFLCDDDHTMEILLKYGANPNMLDKNGRVPLYQAINCDNDKREKYVELLLKYGADPNQKVNGSRVIECAPYFTNNCVMNLIKTLTLPYGSNNKVRKLMAEYGGVDRQYIMLQAIFTCCCLTVASATFFSIASPWCYIPTAIFALAACFFIKNAVHAAFFAKEPSTEFTEARACPEISKRL</sequence>
<dbReference type="InterPro" id="IPR058579">
    <property type="entry name" value="IspG_C"/>
</dbReference>
<dbReference type="Pfam" id="PF12796">
    <property type="entry name" value="Ank_2"/>
    <property type="match status" value="1"/>
</dbReference>
<keyword evidence="2" id="KW-0004">4Fe-4S</keyword>
<dbReference type="InterPro" id="IPR002110">
    <property type="entry name" value="Ankyrin_rpt"/>
</dbReference>
<feature type="transmembrane region" description="Helical" evidence="9">
    <location>
        <begin position="885"/>
        <end position="903"/>
    </location>
</feature>
<dbReference type="Pfam" id="PF26540">
    <property type="entry name" value="GcpE_C"/>
    <property type="match status" value="1"/>
</dbReference>
<dbReference type="PANTHER" id="PTHR30454">
    <property type="entry name" value="4-HYDROXY-3-METHYLBUT-2-EN-1-YL DIPHOSPHATE SYNTHASE"/>
    <property type="match status" value="1"/>
</dbReference>
<feature type="repeat" description="ANK" evidence="8">
    <location>
        <begin position="742"/>
        <end position="774"/>
    </location>
</feature>
<dbReference type="CDD" id="cd06257">
    <property type="entry name" value="DnaJ"/>
    <property type="match status" value="1"/>
</dbReference>
<keyword evidence="6" id="KW-0411">Iron-sulfur</keyword>
<keyword evidence="9" id="KW-0812">Transmembrane</keyword>
<feature type="signal peptide" evidence="10">
    <location>
        <begin position="1"/>
        <end position="27"/>
    </location>
</feature>
<name>A0A8S4QN84_9NEOP</name>
<dbReference type="InterPro" id="IPR004588">
    <property type="entry name" value="IspG_bac-typ"/>
</dbReference>
<protein>
    <submittedName>
        <fullName evidence="12">Jg7780 protein</fullName>
    </submittedName>
</protein>
<dbReference type="OrthoDB" id="419345at2759"/>
<dbReference type="NCBIfam" id="NF001540">
    <property type="entry name" value="PRK00366.1"/>
    <property type="match status" value="1"/>
</dbReference>
<dbReference type="GO" id="GO:0051539">
    <property type="term" value="F:4 iron, 4 sulfur cluster binding"/>
    <property type="evidence" value="ECO:0007669"/>
    <property type="project" value="UniProtKB-KW"/>
</dbReference>
<dbReference type="InterPro" id="IPR011005">
    <property type="entry name" value="Dihydropteroate_synth-like_sf"/>
</dbReference>
<dbReference type="PANTHER" id="PTHR30454:SF0">
    <property type="entry name" value="4-HYDROXY-3-METHYLBUT-2-EN-1-YL DIPHOSPHATE SYNTHASE (FERREDOXIN), CHLOROPLASTIC"/>
    <property type="match status" value="1"/>
</dbReference>
<dbReference type="PROSITE" id="PS50297">
    <property type="entry name" value="ANK_REP_REGION"/>
    <property type="match status" value="1"/>
</dbReference>
<dbReference type="HAMAP" id="MF_00159">
    <property type="entry name" value="IspG"/>
    <property type="match status" value="1"/>
</dbReference>
<evidence type="ECO:0000256" key="1">
    <source>
        <dbReference type="ARBA" id="ARBA00001966"/>
    </source>
</evidence>
<evidence type="ECO:0000256" key="3">
    <source>
        <dbReference type="ARBA" id="ARBA00022723"/>
    </source>
</evidence>
<evidence type="ECO:0000313" key="13">
    <source>
        <dbReference type="Proteomes" id="UP000838756"/>
    </source>
</evidence>
<dbReference type="Gene3D" id="3.20.20.20">
    <property type="entry name" value="Dihydropteroate synthase-like"/>
    <property type="match status" value="1"/>
</dbReference>
<dbReference type="Gene3D" id="1.25.40.20">
    <property type="entry name" value="Ankyrin repeat-containing domain"/>
    <property type="match status" value="1"/>
</dbReference>
<feature type="transmembrane region" description="Helical" evidence="9">
    <location>
        <begin position="858"/>
        <end position="879"/>
    </location>
</feature>